<organism evidence="1">
    <name type="scientific">Arundo donax</name>
    <name type="common">Giant reed</name>
    <name type="synonym">Donax arundinaceus</name>
    <dbReference type="NCBI Taxonomy" id="35708"/>
    <lineage>
        <taxon>Eukaryota</taxon>
        <taxon>Viridiplantae</taxon>
        <taxon>Streptophyta</taxon>
        <taxon>Embryophyta</taxon>
        <taxon>Tracheophyta</taxon>
        <taxon>Spermatophyta</taxon>
        <taxon>Magnoliopsida</taxon>
        <taxon>Liliopsida</taxon>
        <taxon>Poales</taxon>
        <taxon>Poaceae</taxon>
        <taxon>PACMAD clade</taxon>
        <taxon>Arundinoideae</taxon>
        <taxon>Arundineae</taxon>
        <taxon>Arundo</taxon>
    </lineage>
</organism>
<reference evidence="1" key="2">
    <citation type="journal article" date="2015" name="Data Brief">
        <title>Shoot transcriptome of the giant reed, Arundo donax.</title>
        <authorList>
            <person name="Barrero R.A."/>
            <person name="Guerrero F.D."/>
            <person name="Moolhuijzen P."/>
            <person name="Goolsby J.A."/>
            <person name="Tidwell J."/>
            <person name="Bellgard S.E."/>
            <person name="Bellgard M.I."/>
        </authorList>
    </citation>
    <scope>NUCLEOTIDE SEQUENCE</scope>
    <source>
        <tissue evidence="1">Shoot tissue taken approximately 20 cm above the soil surface</tissue>
    </source>
</reference>
<accession>A0A0A8YT59</accession>
<reference evidence="1" key="1">
    <citation type="submission" date="2014-09" db="EMBL/GenBank/DDBJ databases">
        <authorList>
            <person name="Magalhaes I.L.F."/>
            <person name="Oliveira U."/>
            <person name="Santos F.R."/>
            <person name="Vidigal T.H.D.A."/>
            <person name="Brescovit A.D."/>
            <person name="Santos A.J."/>
        </authorList>
    </citation>
    <scope>NUCLEOTIDE SEQUENCE</scope>
    <source>
        <tissue evidence="1">Shoot tissue taken approximately 20 cm above the soil surface</tissue>
    </source>
</reference>
<name>A0A0A8YT59_ARUDO</name>
<sequence>MQLPFKEPEGLWSGIIAPFERAGYESFLNIFFYKVVAILLRVQT</sequence>
<proteinExistence type="predicted"/>
<dbReference type="EMBL" id="GBRH01267641">
    <property type="protein sequence ID" value="JAD30254.1"/>
    <property type="molecule type" value="Transcribed_RNA"/>
</dbReference>
<protein>
    <submittedName>
        <fullName evidence="1">Uncharacterized protein</fullName>
    </submittedName>
</protein>
<dbReference type="AlphaFoldDB" id="A0A0A8YT59"/>
<evidence type="ECO:0000313" key="1">
    <source>
        <dbReference type="EMBL" id="JAD30254.1"/>
    </source>
</evidence>